<protein>
    <recommendedName>
        <fullName evidence="6">Iron-binding zinc finger CDGSH type domain-containing protein</fullName>
    </recommendedName>
</protein>
<dbReference type="EMBL" id="OV725080">
    <property type="protein sequence ID" value="CAH1400492.1"/>
    <property type="molecule type" value="Genomic_DNA"/>
</dbReference>
<dbReference type="GO" id="GO:0005739">
    <property type="term" value="C:mitochondrion"/>
    <property type="evidence" value="ECO:0007669"/>
    <property type="project" value="TreeGrafter"/>
</dbReference>
<comment type="cofactor">
    <cofactor evidence="5">
        <name>[2Fe-2S] cluster</name>
        <dbReference type="ChEBI" id="CHEBI:190135"/>
    </cofactor>
</comment>
<evidence type="ECO:0000256" key="3">
    <source>
        <dbReference type="ARBA" id="ARBA00023004"/>
    </source>
</evidence>
<name>A0A9P0HEP0_NEZVI</name>
<dbReference type="Proteomes" id="UP001152798">
    <property type="component" value="Chromosome 4"/>
</dbReference>
<feature type="domain" description="Iron-binding zinc finger CDGSH type" evidence="6">
    <location>
        <begin position="15"/>
        <end position="52"/>
    </location>
</feature>
<keyword evidence="4" id="KW-0411">Iron-sulfur</keyword>
<dbReference type="PANTHER" id="PTHR46491:SF3">
    <property type="entry name" value="CDGSH IRON-SULFUR DOMAIN-CONTAINING PROTEIN 3, MITOCHONDRIAL"/>
    <property type="match status" value="1"/>
</dbReference>
<organism evidence="7 8">
    <name type="scientific">Nezara viridula</name>
    <name type="common">Southern green stink bug</name>
    <name type="synonym">Cimex viridulus</name>
    <dbReference type="NCBI Taxonomy" id="85310"/>
    <lineage>
        <taxon>Eukaryota</taxon>
        <taxon>Metazoa</taxon>
        <taxon>Ecdysozoa</taxon>
        <taxon>Arthropoda</taxon>
        <taxon>Hexapoda</taxon>
        <taxon>Insecta</taxon>
        <taxon>Pterygota</taxon>
        <taxon>Neoptera</taxon>
        <taxon>Paraneoptera</taxon>
        <taxon>Hemiptera</taxon>
        <taxon>Heteroptera</taxon>
        <taxon>Panheteroptera</taxon>
        <taxon>Pentatomomorpha</taxon>
        <taxon>Pentatomoidea</taxon>
        <taxon>Pentatomidae</taxon>
        <taxon>Pentatominae</taxon>
        <taxon>Nezara</taxon>
    </lineage>
</organism>
<sequence length="55" mass="6570">MCDGTHKNPYIQIKLRPVRFKVSEEKDYWLCNCKQTANRPFCDGTHKREDIQAKK</sequence>
<reference evidence="7" key="1">
    <citation type="submission" date="2022-01" db="EMBL/GenBank/DDBJ databases">
        <authorList>
            <person name="King R."/>
        </authorList>
    </citation>
    <scope>NUCLEOTIDE SEQUENCE</scope>
</reference>
<dbReference type="AlphaFoldDB" id="A0A9P0HEP0"/>
<keyword evidence="8" id="KW-1185">Reference proteome</keyword>
<dbReference type="GO" id="GO:0046872">
    <property type="term" value="F:metal ion binding"/>
    <property type="evidence" value="ECO:0007669"/>
    <property type="project" value="UniProtKB-KW"/>
</dbReference>
<evidence type="ECO:0000256" key="2">
    <source>
        <dbReference type="ARBA" id="ARBA00022723"/>
    </source>
</evidence>
<evidence type="ECO:0000256" key="5">
    <source>
        <dbReference type="ARBA" id="ARBA00034078"/>
    </source>
</evidence>
<evidence type="ECO:0000259" key="6">
    <source>
        <dbReference type="SMART" id="SM00704"/>
    </source>
</evidence>
<evidence type="ECO:0000256" key="4">
    <source>
        <dbReference type="ARBA" id="ARBA00023014"/>
    </source>
</evidence>
<keyword evidence="2" id="KW-0479">Metal-binding</keyword>
<dbReference type="InterPro" id="IPR042216">
    <property type="entry name" value="MitoNEET_CISD"/>
</dbReference>
<evidence type="ECO:0000256" key="1">
    <source>
        <dbReference type="ARBA" id="ARBA00022714"/>
    </source>
</evidence>
<dbReference type="InterPro" id="IPR052950">
    <property type="entry name" value="CISD"/>
</dbReference>
<gene>
    <name evidence="7" type="ORF">NEZAVI_LOCUS9717</name>
</gene>
<evidence type="ECO:0000313" key="8">
    <source>
        <dbReference type="Proteomes" id="UP001152798"/>
    </source>
</evidence>
<dbReference type="Pfam" id="PF09360">
    <property type="entry name" value="zf-CDGSH"/>
    <property type="match status" value="1"/>
</dbReference>
<proteinExistence type="predicted"/>
<keyword evidence="3" id="KW-0408">Iron</keyword>
<dbReference type="Gene3D" id="3.40.5.90">
    <property type="entry name" value="CDGSH iron-sulfur domain, mitoNEET-type"/>
    <property type="match status" value="1"/>
</dbReference>
<accession>A0A9P0HEP0</accession>
<dbReference type="OrthoDB" id="15717at2759"/>
<dbReference type="SMART" id="SM00704">
    <property type="entry name" value="ZnF_CDGSH"/>
    <property type="match status" value="1"/>
</dbReference>
<dbReference type="GO" id="GO:0051537">
    <property type="term" value="F:2 iron, 2 sulfur cluster binding"/>
    <property type="evidence" value="ECO:0007669"/>
    <property type="project" value="UniProtKB-KW"/>
</dbReference>
<evidence type="ECO:0000313" key="7">
    <source>
        <dbReference type="EMBL" id="CAH1400492.1"/>
    </source>
</evidence>
<dbReference type="PANTHER" id="PTHR46491">
    <property type="entry name" value="CDGSH IRON SULFUR DOMAIN PROTEIN HOMOLOG"/>
    <property type="match status" value="1"/>
</dbReference>
<dbReference type="InterPro" id="IPR018967">
    <property type="entry name" value="FeS-contain_CDGSH-typ"/>
</dbReference>
<keyword evidence="1" id="KW-0001">2Fe-2S</keyword>